<dbReference type="SUPFAM" id="SSF57184">
    <property type="entry name" value="Growth factor receptor domain"/>
    <property type="match status" value="2"/>
</dbReference>
<evidence type="ECO:0000256" key="5">
    <source>
        <dbReference type="ARBA" id="ARBA00023136"/>
    </source>
</evidence>
<feature type="coiled-coil region" evidence="6">
    <location>
        <begin position="2203"/>
        <end position="2230"/>
    </location>
</feature>
<dbReference type="GO" id="GO:0006816">
    <property type="term" value="P:calcium ion transport"/>
    <property type="evidence" value="ECO:0007669"/>
    <property type="project" value="TreeGrafter"/>
</dbReference>
<dbReference type="InterPro" id="IPR002859">
    <property type="entry name" value="PKD/REJ-like"/>
</dbReference>
<evidence type="ECO:0000256" key="8">
    <source>
        <dbReference type="SAM" id="Phobius"/>
    </source>
</evidence>
<sequence length="2974" mass="318343">PGTDEETTPGSGGSDGTGGTDATESLCDAGFYRDAASNCQQCDGGQTSLGGYGLANCTCPTGHYCNPKVEGCQCITCEIGEYRREYMDNAFCSFCDIGQEPTTARDGCVDCPVDTYGDANDRPGTCIACPENGGTNSSTGVFTYNGGTSVCICDLGYTAAWPKGGVFHCMGCPNGRYDSCSSCPEGSDTNGATKSSSIDDCKCSAGYELIGMECSPCHSGKYSQMPGDSCQNCAPGKYQSATNGTSCEPCPIGKYGNAEGLGNCITCPDDSNTNDMGNIDPYDCICSHGFGIKNKAHEEVGLPPGVAHADQYICETCDAGKFTNEGTHRCQTCPAGQVSNTNNTGCEVCSKNEEANGDNSGCLSIPMDRKGFSIQEGAAQGADSLTVDVTDFTQTGNLYCHANYLAELLSATEEVMKQNMPNTTAAYTRSHGSVTPITALTSEGQPTVSVTFDDLMPMSIYFLVCFLEYQDPDGKQQETSPQMASAYTLSPYPLPLEDSCHRWEDTNTSLTLNVAGWGGDRGTIYAYAIEDTRESYSPSEPYLNGSVAFPTGEEIRTLGVEKYIESFTTAFTVFDDIDQECVDRGSSFWSFCLSSRLSPKSEKAFFNHENYYKIKLTGLKPLTRYNIFFSMVSDPDEFPLYYSSDIFHRLGDGDRGGDCGESSGGGGEAIGGGKRRRARAKSYSWGPDDTRGMSQRNLDANSGYSDYYGCDGPMDDYNYNDPYDSGSGDPYSDPSPSPSPSPSPPSSSSDQYVPFFSTYTTSCCGYMEDHGWDNGEELRAGTTSGVKTFELSQHPSDHLKISVHVRWFNTSKADCSSASQYGLNPEDFEDVQGGISSTVFNYTSDKSTSLESSFTLTPPKPGCLWLSFFYRGASANDYGDISDGGEGGSVSVSPGLGDRSETGVGGNSIRPGPTYFLEVLDDLTPPPAPVLMSAQFSDSGSFVALTFSAPTDTGSAAGLSGTYVDFSCSELFSFPSDTEEEVCRFTSKSTAVIVMSSLSTIVAGDQVTLKSGKVFADCDDEVYDCSETSSSSDTTALVELPELPLVPGVIVAGATSVPSCGDISLDSSMSSGSGGRDWAAFQWTFQSTAAESDVVDLASFIGTVNSASHDPTLTIPSSNLIPGESYFFKLSLTNFFGESASSDDWFRVEVSIGASPTVTIEGAAIRTISSSDALTLFAVGKAATCDGEGVIIGASAYVWDAGGLESTSVDKRYFKLDGFALSPGSTRTFKCTVTDSKGLTSSASITVTVSVGNIIPRLIGGGRSVGALGSIELDGSQSYDTDYPTAVDNGFAYSWACVKTSPEYGAKCAGFVAGSSSTLTMDTGVLSQILSPDEEATVMITMIVKDGDSREATSTTLVTILAAEPPEVTITPIYVEKVNPSQKLQIRGTVKSSTETSITAVWSSPQIPDLDVAASSATSLTLPVENAARDTPISLILSPLSLTGTSYTFYLTASCVGCGASGIAEVHIEVNEPPSGGFVRVEGDDGESKGIALTTKFKLSSLSWVDSQSDLPLLYSFSYYTASFPSTAVVTSSLSAVHENVYLPMGEGEDSIVYVVGTVSDKYGSVGQATASVTVTRPNLVLEQVGEETQKLTSLALEEGDTGTVFQVISSSASILNTVDCSNAPSCSSLNRLSCSDGDTAHTCGICQEGYVGVRGTVADNSACSLPVSGCKNGVMDGGESDVDCGGSDCEPCSIGKSCTSDGDCFFDFCGSDNICAAPVRTCPRECSGNGECKATDFNGNDMPISDCKENVACEVKCLCDDSHYGTDCANSQEDQEEVMKQRRDMLHTLKSVSSMQDVTKEAVGQQAAGLESLVKKVEELDDAGKILAFELVRNISASCKSNVEGGRGITAETATAIAESVSSLMVTEVGDGGSIGAAGGVEISEAVNNLAEAQIGSMFVGEDPVVVVTDNLKVSSEKVTTDSVKGKLLKTPQSRLDVAAGRESASLKFADDGVTGVFGDSCKVGISVAELGRDLNGNGTTFGTTLMRLGMGCYGGGGAATSGTGYSPILVTLPKTKSGGGGTEGGVGGGSVTEYCNWDEYKTTTCPGNSTEFAICKGFGQFAGNVTIECSAGGEELNCGMESGKGWAGACTVVHEGAENITCSCDVLGSFTGGEGEGGGGEFVERRRLNTIYDDQQSDDVGDLDQIDFGGLLVGIGGKFISTLNAVTTMKWQDVEKNFVIFSTIGAVLLLSLVMCVRGILKDKWDKIRERNEKELDELQRMSMSSEEQLEYILDKSTPVFVQYIDNMWANMKAQIWRRHDLTSTVFYYSPIRSRPQRVALLTCVFLGMLFSESVLFDLAFPDFDPACDTFSNTTAEACLSEKSLLDQDVSKCRWVTQRQQCEFIEPEATLVTTMSIAILASILSSPLAVILLLIFNETIFPPSSGSIRAEERAMKFEKEQKKLQAQDVADLTWNVYGDSENVGDEEDLKRRKVLTNEEYERKRKHQFVGGIRGSDTDERSVNEMEDEEHVGHREGKRCQESALGRLFCCCVCCKKTTFDLRVDSEVGKAVLAVKSRKQELERTVALLQERFVNGDVSSSIPLESAKARLKMFQRDWHLGERRWGGALSCFCGGKRNDEGLRSKVRKKVREDLILADAIELEFEDLDREMREVRLLEYARMMKMSKIERKIYFQNRLIFENELPPVQRFKKAFGWFIIGLYCAGTGFYICMFGVRVGATTCNTWLLSFILASVQDAFLIIPLKILFMNVYLPSLISKRLKSISDPSAAENFVFSAFMPENAAIYVAMNHPELDASTILLSRGEGDKEGAEEGGARGESKGKKRGGLKRMNTGLAVSKVKALKMYTGKGCAKFGLGLFAWFVLMPEFVQEGLLDVAVPTALGSFVYGNYQLYKLREWSPFTLDIAFILMVVGVITYLKHRRMKRRLRKDHKEHAKKFRNSVVLELAQIQLQSAKGVPIRRGSVQGERRRLSLEGGGGGVGGGGVSSPIHSRRKPEGEGLVGGGAVVRRGEANQI</sequence>
<dbReference type="PANTHER" id="PTHR46730">
    <property type="entry name" value="POLYCYSTIN-1"/>
    <property type="match status" value="1"/>
</dbReference>
<evidence type="ECO:0000259" key="9">
    <source>
        <dbReference type="PROSITE" id="PS50835"/>
    </source>
</evidence>
<keyword evidence="6" id="KW-0175">Coiled coil</keyword>
<evidence type="ECO:0000256" key="2">
    <source>
        <dbReference type="ARBA" id="ARBA00022692"/>
    </source>
</evidence>
<feature type="region of interest" description="Disordered" evidence="7">
    <location>
        <begin position="656"/>
        <end position="698"/>
    </location>
</feature>
<dbReference type="Pfam" id="PF07699">
    <property type="entry name" value="Ephrin_rec_like"/>
    <property type="match status" value="1"/>
</dbReference>
<feature type="compositionally biased region" description="Pro residues" evidence="7">
    <location>
        <begin position="733"/>
        <end position="745"/>
    </location>
</feature>
<feature type="transmembrane region" description="Helical" evidence="8">
    <location>
        <begin position="2810"/>
        <end position="2828"/>
    </location>
</feature>
<feature type="transmembrane region" description="Helical" evidence="8">
    <location>
        <begin position="2280"/>
        <end position="2298"/>
    </location>
</feature>
<feature type="compositionally biased region" description="Gly residues" evidence="7">
    <location>
        <begin position="662"/>
        <end position="672"/>
    </location>
</feature>
<feature type="transmembrane region" description="Helical" evidence="8">
    <location>
        <begin position="2180"/>
        <end position="2202"/>
    </location>
</feature>
<feature type="compositionally biased region" description="Basic and acidic residues" evidence="7">
    <location>
        <begin position="2765"/>
        <end position="2780"/>
    </location>
</feature>
<gene>
    <name evidence="10" type="ORF">TrCOL_g13393</name>
</gene>
<evidence type="ECO:0000256" key="7">
    <source>
        <dbReference type="SAM" id="MobiDB-lite"/>
    </source>
</evidence>
<keyword evidence="5 8" id="KW-0472">Membrane</keyword>
<keyword evidence="3" id="KW-0677">Repeat</keyword>
<evidence type="ECO:0000256" key="4">
    <source>
        <dbReference type="ARBA" id="ARBA00022989"/>
    </source>
</evidence>
<feature type="transmembrane region" description="Helical" evidence="8">
    <location>
        <begin position="2685"/>
        <end position="2712"/>
    </location>
</feature>
<feature type="compositionally biased region" description="Low complexity" evidence="7">
    <location>
        <begin position="718"/>
        <end position="732"/>
    </location>
</feature>
<feature type="non-terminal residue" evidence="10">
    <location>
        <position position="1"/>
    </location>
</feature>
<dbReference type="OrthoDB" id="196747at2759"/>
<dbReference type="InterPro" id="IPR011641">
    <property type="entry name" value="Tyr-kin_ephrin_A/B_rcpt-like"/>
</dbReference>
<dbReference type="Gene3D" id="2.10.50.10">
    <property type="entry name" value="Tumor Necrosis Factor Receptor, subunit A, domain 2"/>
    <property type="match status" value="1"/>
</dbReference>
<proteinExistence type="predicted"/>
<dbReference type="PANTHER" id="PTHR46730:SF1">
    <property type="entry name" value="PLAT DOMAIN-CONTAINING PROTEIN"/>
    <property type="match status" value="1"/>
</dbReference>
<dbReference type="InterPro" id="IPR007110">
    <property type="entry name" value="Ig-like_dom"/>
</dbReference>
<evidence type="ECO:0000256" key="3">
    <source>
        <dbReference type="ARBA" id="ARBA00022737"/>
    </source>
</evidence>
<accession>A0A9W7GIM6</accession>
<keyword evidence="11" id="KW-1185">Reference proteome</keyword>
<feature type="compositionally biased region" description="Gly residues" evidence="7">
    <location>
        <begin position="2933"/>
        <end position="2944"/>
    </location>
</feature>
<feature type="region of interest" description="Disordered" evidence="7">
    <location>
        <begin position="1"/>
        <end position="20"/>
    </location>
</feature>
<dbReference type="GO" id="GO:0005261">
    <property type="term" value="F:monoatomic cation channel activity"/>
    <property type="evidence" value="ECO:0007669"/>
    <property type="project" value="TreeGrafter"/>
</dbReference>
<evidence type="ECO:0000313" key="11">
    <source>
        <dbReference type="Proteomes" id="UP001165065"/>
    </source>
</evidence>
<evidence type="ECO:0000256" key="1">
    <source>
        <dbReference type="ARBA" id="ARBA00004370"/>
    </source>
</evidence>
<keyword evidence="4 8" id="KW-1133">Transmembrane helix</keyword>
<dbReference type="InterPro" id="IPR009030">
    <property type="entry name" value="Growth_fac_rcpt_cys_sf"/>
</dbReference>
<dbReference type="GO" id="GO:0005886">
    <property type="term" value="C:plasma membrane"/>
    <property type="evidence" value="ECO:0007669"/>
    <property type="project" value="TreeGrafter"/>
</dbReference>
<feature type="region of interest" description="Disordered" evidence="7">
    <location>
        <begin position="2920"/>
        <end position="2962"/>
    </location>
</feature>
<organism evidence="10 11">
    <name type="scientific">Triparma columacea</name>
    <dbReference type="NCBI Taxonomy" id="722753"/>
    <lineage>
        <taxon>Eukaryota</taxon>
        <taxon>Sar</taxon>
        <taxon>Stramenopiles</taxon>
        <taxon>Ochrophyta</taxon>
        <taxon>Bolidophyceae</taxon>
        <taxon>Parmales</taxon>
        <taxon>Triparmaceae</taxon>
        <taxon>Triparma</taxon>
    </lineage>
</organism>
<name>A0A9W7GIM6_9STRA</name>
<comment type="caution">
    <text evidence="10">The sequence shown here is derived from an EMBL/GenBank/DDBJ whole genome shotgun (WGS) entry which is preliminary data.</text>
</comment>
<protein>
    <recommendedName>
        <fullName evidence="9">Ig-like domain-containing protein</fullName>
    </recommendedName>
</protein>
<dbReference type="PROSITE" id="PS50835">
    <property type="entry name" value="IG_LIKE"/>
    <property type="match status" value="1"/>
</dbReference>
<feature type="domain" description="Ig-like" evidence="9">
    <location>
        <begin position="1156"/>
        <end position="1246"/>
    </location>
</feature>
<feature type="compositionally biased region" description="Gly residues" evidence="7">
    <location>
        <begin position="10"/>
        <end position="19"/>
    </location>
</feature>
<feature type="region of interest" description="Disordered" evidence="7">
    <location>
        <begin position="2765"/>
        <end position="2787"/>
    </location>
</feature>
<dbReference type="Proteomes" id="UP001165065">
    <property type="component" value="Unassembled WGS sequence"/>
</dbReference>
<comment type="subcellular location">
    <subcellularLocation>
        <location evidence="1">Membrane</location>
    </subcellularLocation>
</comment>
<dbReference type="EMBL" id="BRYA01000304">
    <property type="protein sequence ID" value="GMI46546.1"/>
    <property type="molecule type" value="Genomic_DNA"/>
</dbReference>
<feature type="region of interest" description="Disordered" evidence="7">
    <location>
        <begin position="880"/>
        <end position="909"/>
    </location>
</feature>
<evidence type="ECO:0000313" key="10">
    <source>
        <dbReference type="EMBL" id="GMI46546.1"/>
    </source>
</evidence>
<feature type="transmembrane region" description="Helical" evidence="8">
    <location>
        <begin position="2857"/>
        <end position="2877"/>
    </location>
</feature>
<reference evidence="11" key="1">
    <citation type="journal article" date="2023" name="Commun. Biol.">
        <title>Genome analysis of Parmales, the sister group of diatoms, reveals the evolutionary specialization of diatoms from phago-mixotrophs to photoautotrophs.</title>
        <authorList>
            <person name="Ban H."/>
            <person name="Sato S."/>
            <person name="Yoshikawa S."/>
            <person name="Yamada K."/>
            <person name="Nakamura Y."/>
            <person name="Ichinomiya M."/>
            <person name="Sato N."/>
            <person name="Blanc-Mathieu R."/>
            <person name="Endo H."/>
            <person name="Kuwata A."/>
            <person name="Ogata H."/>
        </authorList>
    </citation>
    <scope>NUCLEOTIDE SEQUENCE [LARGE SCALE GENOMIC DNA]</scope>
</reference>
<feature type="region of interest" description="Disordered" evidence="7">
    <location>
        <begin position="718"/>
        <end position="752"/>
    </location>
</feature>
<dbReference type="Pfam" id="PF02010">
    <property type="entry name" value="REJ"/>
    <property type="match status" value="1"/>
</dbReference>
<dbReference type="SMART" id="SM01411">
    <property type="entry name" value="Ephrin_rec_like"/>
    <property type="match status" value="6"/>
</dbReference>
<evidence type="ECO:0000256" key="6">
    <source>
        <dbReference type="SAM" id="Coils"/>
    </source>
</evidence>
<feature type="transmembrane region" description="Helical" evidence="8">
    <location>
        <begin position="2358"/>
        <end position="2377"/>
    </location>
</feature>
<feature type="transmembrane region" description="Helical" evidence="8">
    <location>
        <begin position="2654"/>
        <end position="2679"/>
    </location>
</feature>
<keyword evidence="2 8" id="KW-0812">Transmembrane</keyword>